<sequence length="327" mass="34719">MPGPLGINGAQSALPIQATHAASSPQVGQATGASSSSLPGPSSQKAGSLYAAFASEDIVQQALGKNLSRDTNGKQLYPLIARNDQDRSALEQWRQQEANDLTQRSQSFNQGIQKLQSQHGLTQDQIRTAMGPQSFDAGQAAANRLQQEADILARMEIRSNQNGQELAQLRPGNDKLYIIGHGGPGMNILAADQQCLQGKATAADVAGQLASGGLDKAFSDIRVTACYSADTRAPSSFAPRHLAQAAKPNTERNGFLGLFGTKTVKAEPFAQTLSNELKKAGFAQPNVAGYHGAGVTFSTDHQQRRLPGTQEADVRSSDVRQRFAPTK</sequence>
<organism evidence="2 3">
    <name type="scientific">Chromobacterium vaccinii</name>
    <dbReference type="NCBI Taxonomy" id="1108595"/>
    <lineage>
        <taxon>Bacteria</taxon>
        <taxon>Pseudomonadati</taxon>
        <taxon>Pseudomonadota</taxon>
        <taxon>Betaproteobacteria</taxon>
        <taxon>Neisseriales</taxon>
        <taxon>Chromobacteriaceae</taxon>
        <taxon>Chromobacterium</taxon>
    </lineage>
</organism>
<feature type="compositionally biased region" description="Polar residues" evidence="1">
    <location>
        <begin position="20"/>
        <end position="33"/>
    </location>
</feature>
<feature type="compositionally biased region" description="Basic and acidic residues" evidence="1">
    <location>
        <begin position="312"/>
        <end position="321"/>
    </location>
</feature>
<evidence type="ECO:0000313" key="2">
    <source>
        <dbReference type="EMBL" id="MEO2215992.1"/>
    </source>
</evidence>
<feature type="region of interest" description="Disordered" evidence="1">
    <location>
        <begin position="1"/>
        <end position="46"/>
    </location>
</feature>
<accession>A0ABV0FBL2</accession>
<reference evidence="2 3" key="1">
    <citation type="submission" date="2024-05" db="EMBL/GenBank/DDBJ databases">
        <authorList>
            <person name="De Oliveira J.P."/>
            <person name="Noriler S.A."/>
            <person name="De Oliveira A.G."/>
            <person name="Sipoli D.S."/>
        </authorList>
    </citation>
    <scope>NUCLEOTIDE SEQUENCE [LARGE SCALE GENOMIC DNA]</scope>
    <source>
        <strain evidence="2 3">LABIM189</strain>
    </source>
</reference>
<evidence type="ECO:0000313" key="3">
    <source>
        <dbReference type="Proteomes" id="UP001455709"/>
    </source>
</evidence>
<dbReference type="EMBL" id="JBDOJC010000001">
    <property type="protein sequence ID" value="MEO2215992.1"/>
    <property type="molecule type" value="Genomic_DNA"/>
</dbReference>
<feature type="compositionally biased region" description="Low complexity" evidence="1">
    <location>
        <begin position="34"/>
        <end position="43"/>
    </location>
</feature>
<name>A0ABV0FBL2_9NEIS</name>
<protein>
    <recommendedName>
        <fullName evidence="4">Peptidase C80 domain-containing protein</fullName>
    </recommendedName>
</protein>
<dbReference type="Proteomes" id="UP001455709">
    <property type="component" value="Unassembled WGS sequence"/>
</dbReference>
<dbReference type="RefSeq" id="WP_347369658.1">
    <property type="nucleotide sequence ID" value="NZ_JBDOJC010000001.1"/>
</dbReference>
<gene>
    <name evidence="2" type="ORF">ABGV49_02790</name>
</gene>
<evidence type="ECO:0008006" key="4">
    <source>
        <dbReference type="Google" id="ProtNLM"/>
    </source>
</evidence>
<proteinExistence type="predicted"/>
<evidence type="ECO:0000256" key="1">
    <source>
        <dbReference type="SAM" id="MobiDB-lite"/>
    </source>
</evidence>
<comment type="caution">
    <text evidence="2">The sequence shown here is derived from an EMBL/GenBank/DDBJ whole genome shotgun (WGS) entry which is preliminary data.</text>
</comment>
<feature type="region of interest" description="Disordered" evidence="1">
    <location>
        <begin position="293"/>
        <end position="327"/>
    </location>
</feature>
<keyword evidence="3" id="KW-1185">Reference proteome</keyword>